<dbReference type="AlphaFoldDB" id="Q0B548"/>
<evidence type="ECO:0000313" key="1">
    <source>
        <dbReference type="EMBL" id="ABI90725.1"/>
    </source>
</evidence>
<keyword evidence="2" id="KW-1185">Reference proteome</keyword>
<dbReference type="KEGG" id="bam:Bamb_5176"/>
<protein>
    <submittedName>
        <fullName evidence="1">Uncharacterized protein</fullName>
    </submittedName>
</protein>
<sequence>MTQHQRNIMELHATVGAATSDVDDDESCANIYCHDAEQNYCFSLLHFPEETTIEVMVRDQLTAHVNDLSVRLTGDTIEVELDERTAARLDGHTHYVIHLAPGEHDPVALRAALKEIFDGKSGYRDDSASA</sequence>
<dbReference type="Proteomes" id="UP000000662">
    <property type="component" value="Chromosome 2"/>
</dbReference>
<evidence type="ECO:0000313" key="2">
    <source>
        <dbReference type="Proteomes" id="UP000000662"/>
    </source>
</evidence>
<proteinExistence type="predicted"/>
<gene>
    <name evidence="1" type="ordered locus">Bamb_5176</name>
</gene>
<dbReference type="eggNOG" id="ENOG502ZRNV">
    <property type="taxonomic scope" value="Bacteria"/>
</dbReference>
<organism evidence="1 2">
    <name type="scientific">Burkholderia ambifaria (strain ATCC BAA-244 / DSM 16087 / CCUG 44356 / LMG 19182 / AMMD)</name>
    <name type="common">Burkholderia cepacia (strain AMMD)</name>
    <dbReference type="NCBI Taxonomy" id="339670"/>
    <lineage>
        <taxon>Bacteria</taxon>
        <taxon>Pseudomonadati</taxon>
        <taxon>Pseudomonadota</taxon>
        <taxon>Betaproteobacteria</taxon>
        <taxon>Burkholderiales</taxon>
        <taxon>Burkholderiaceae</taxon>
        <taxon>Burkholderia</taxon>
        <taxon>Burkholderia cepacia complex</taxon>
    </lineage>
</organism>
<reference evidence="1" key="1">
    <citation type="submission" date="2006-08" db="EMBL/GenBank/DDBJ databases">
        <title>Complete sequence of Chromosome 2 of Burkholderia cepacia AMMD.</title>
        <authorList>
            <consortium name="US DOE Joint Genome Institute"/>
            <person name="Copeland A."/>
            <person name="Lucas S."/>
            <person name="Lapidus A."/>
            <person name="Barry K."/>
            <person name="Detter J.C."/>
            <person name="Glavina del Rio T."/>
            <person name="Hammon N."/>
            <person name="Israni S."/>
            <person name="Pitluck S."/>
            <person name="Bruce D."/>
            <person name="Chain P."/>
            <person name="Malfatti S."/>
            <person name="Shin M."/>
            <person name="Vergez L."/>
            <person name="Schmutz J."/>
            <person name="Larimer F."/>
            <person name="Land M."/>
            <person name="Hauser L."/>
            <person name="Kyrpides N."/>
            <person name="Kim E."/>
            <person name="Parke J."/>
            <person name="Coenye T."/>
            <person name="Konstantinidis K."/>
            <person name="Ramette A."/>
            <person name="Tiedje J."/>
            <person name="Richardson P."/>
        </authorList>
    </citation>
    <scope>NUCLEOTIDE SEQUENCE</scope>
    <source>
        <strain evidence="1">AMMD</strain>
    </source>
</reference>
<accession>Q0B548</accession>
<name>Q0B548_BURCM</name>
<dbReference type="EMBL" id="CP000441">
    <property type="protein sequence ID" value="ABI90725.1"/>
    <property type="molecule type" value="Genomic_DNA"/>
</dbReference>